<dbReference type="EMBL" id="CAMPGE010016148">
    <property type="protein sequence ID" value="CAI2374726.1"/>
    <property type="molecule type" value="Genomic_DNA"/>
</dbReference>
<organism evidence="1 2">
    <name type="scientific">Euplotes crassus</name>
    <dbReference type="NCBI Taxonomy" id="5936"/>
    <lineage>
        <taxon>Eukaryota</taxon>
        <taxon>Sar</taxon>
        <taxon>Alveolata</taxon>
        <taxon>Ciliophora</taxon>
        <taxon>Intramacronucleata</taxon>
        <taxon>Spirotrichea</taxon>
        <taxon>Hypotrichia</taxon>
        <taxon>Euplotida</taxon>
        <taxon>Euplotidae</taxon>
        <taxon>Moneuplotes</taxon>
    </lineage>
</organism>
<dbReference type="Proteomes" id="UP001295684">
    <property type="component" value="Unassembled WGS sequence"/>
</dbReference>
<dbReference type="SUPFAM" id="SSF47473">
    <property type="entry name" value="EF-hand"/>
    <property type="match status" value="1"/>
</dbReference>
<sequence>MSATINLKLARYKFSKYLLYTCLCQKSIKSLSFKLPSLKSRRNPSFPSKSLLNQILFRSLVNVFRRFDTRKKKVLSMSNFKKLLEHFDIECDKHEIKGVFNMFGSGEKEFGVMETVNHQIKLGEFLSLFNIQMANSRINSSKFEITEREETTIFCYIKMMLKNQINLQKKINKFQCALKLSFDFVTLLKLFGFSHKNQYISRRELIEMIENDTGEVLDPEDLDHVCRDMELCQELPIIDLVLSIYDSENREELQKLSLVTGPSETMVCHEELFKYL</sequence>
<dbReference type="AlphaFoldDB" id="A0AAD1XKX7"/>
<gene>
    <name evidence="1" type="ORF">ECRASSUSDP1_LOCUS16083</name>
</gene>
<keyword evidence="2" id="KW-1185">Reference proteome</keyword>
<dbReference type="InterPro" id="IPR011992">
    <property type="entry name" value="EF-hand-dom_pair"/>
</dbReference>
<evidence type="ECO:0000313" key="2">
    <source>
        <dbReference type="Proteomes" id="UP001295684"/>
    </source>
</evidence>
<protein>
    <recommendedName>
        <fullName evidence="3">EF-hand domain-containing protein</fullName>
    </recommendedName>
</protein>
<proteinExistence type="predicted"/>
<reference evidence="1" key="1">
    <citation type="submission" date="2023-07" db="EMBL/GenBank/DDBJ databases">
        <authorList>
            <consortium name="AG Swart"/>
            <person name="Singh M."/>
            <person name="Singh A."/>
            <person name="Seah K."/>
            <person name="Emmerich C."/>
        </authorList>
    </citation>
    <scope>NUCLEOTIDE SEQUENCE</scope>
    <source>
        <strain evidence="1">DP1</strain>
    </source>
</reference>
<evidence type="ECO:0008006" key="3">
    <source>
        <dbReference type="Google" id="ProtNLM"/>
    </source>
</evidence>
<name>A0AAD1XKX7_EUPCR</name>
<comment type="caution">
    <text evidence="1">The sequence shown here is derived from an EMBL/GenBank/DDBJ whole genome shotgun (WGS) entry which is preliminary data.</text>
</comment>
<accession>A0AAD1XKX7</accession>
<evidence type="ECO:0000313" key="1">
    <source>
        <dbReference type="EMBL" id="CAI2374726.1"/>
    </source>
</evidence>
<dbReference type="Gene3D" id="1.10.238.10">
    <property type="entry name" value="EF-hand"/>
    <property type="match status" value="1"/>
</dbReference>